<accession>Q0N458</accession>
<name>Q0N458_9ABAC</name>
<organism evidence="1 2">
    <name type="scientific">Clanis bilineata nucleopolyhedrovirus</name>
    <dbReference type="NCBI Taxonomy" id="1307957"/>
    <lineage>
        <taxon>Viruses</taxon>
        <taxon>Viruses incertae sedis</taxon>
        <taxon>Naldaviricetes</taxon>
        <taxon>Lefavirales</taxon>
        <taxon>Baculoviridae</taxon>
        <taxon>Alphabaculovirus</taxon>
        <taxon>Alphabaculovirus clabilineatae</taxon>
    </lineage>
</organism>
<evidence type="ECO:0000313" key="1">
    <source>
        <dbReference type="EMBL" id="ABF47385.1"/>
    </source>
</evidence>
<evidence type="ECO:0000313" key="2">
    <source>
        <dbReference type="Proteomes" id="UP000214353"/>
    </source>
</evidence>
<dbReference type="GeneID" id="5141833"/>
<proteinExistence type="predicted"/>
<dbReference type="KEGG" id="vg:5141833"/>
<reference evidence="1 2" key="1">
    <citation type="journal article" date="2009" name="BMC Genomics">
        <title>Genomic sequence, organization and characteristics of a new nucleopolyhedrovirus isolated from Clanis bilineata larva.</title>
        <authorList>
            <person name="Zhu S.Y."/>
            <person name="Yi J.P."/>
            <person name="Shen W.D."/>
            <person name="Wang L.Q."/>
            <person name="He H.G."/>
            <person name="Wang Y."/>
            <person name="Li B."/>
            <person name="Wang W.B."/>
        </authorList>
    </citation>
    <scope>NUCLEOTIDE SEQUENCE [LARGE SCALE GENOMIC DNA]</scope>
    <source>
        <strain evidence="1">DZ1</strain>
    </source>
</reference>
<protein>
    <submittedName>
        <fullName evidence="1">Uncharacterized protein</fullName>
    </submittedName>
</protein>
<dbReference type="Proteomes" id="UP000214353">
    <property type="component" value="Segment"/>
</dbReference>
<keyword evidence="2" id="KW-1185">Reference proteome</keyword>
<sequence>MLVIKSKVQCRFHNFDHTSTQSHRVTHYHRFNLFTVSVSSFKFHKCRRQSLRCFQNLYRLSSRCFL</sequence>
<dbReference type="EMBL" id="DQ504428">
    <property type="protein sequence ID" value="ABF47385.1"/>
    <property type="molecule type" value="Genomic_DNA"/>
</dbReference>
<dbReference type="RefSeq" id="YP_717580.1">
    <property type="nucleotide sequence ID" value="NC_008293.1"/>
</dbReference>